<evidence type="ECO:0000256" key="1">
    <source>
        <dbReference type="SAM" id="Coils"/>
    </source>
</evidence>
<protein>
    <submittedName>
        <fullName evidence="3">Uncharacterized protein</fullName>
    </submittedName>
</protein>
<proteinExistence type="predicted"/>
<accession>A0A9Q1GQC4</accession>
<sequence>MRWSGAYYSWTNKTIWSRIDRALINIHWYEVFDFRQNQYLTNGLSDHSPMLVQFPTSAKQRSRFQFCEMWCKHQDFAKIVTSVVSPISSSPLRQLRSVMANLRSQLSKLNRDNFANLRAQNEKARVDLINLQMKLQNSPGDTTLIQAEKDLKSRYTDILSSCLALMQQQCSDDSTRIFFAKAKQRKLASYIYQIKDAKGDLVQGFDKVGLTMQNFYKALLGEQDTTRQMVDLEVAQQVPILSKEQQVFMCKEFSDIEIKEAIFSIPNFKSPGLDGFNSGFCKVTWHKLGPLVCAAVKEFFTKGTMPSYISETRLIVLPKVPHPQIAAEFISCCNVIYKTISKLLCKRIKEITGLKDSSFPLTYLGVPITASRLTKIEYASLVEKIIARVHLWATRSIYFAGKDKLINSVIFGMFSYWASIFLLVNEVTEKITQICRNYLWRGTGDYKNAPYISWHHTCLPKSQGRIGIKDFAA</sequence>
<gene>
    <name evidence="3" type="ORF">Cgig2_023401</name>
</gene>
<keyword evidence="2" id="KW-0812">Transmembrane</keyword>
<dbReference type="AlphaFoldDB" id="A0A9Q1GQC4"/>
<dbReference type="PANTHER" id="PTHR33116:SF84">
    <property type="entry name" value="RNA-DIRECTED DNA POLYMERASE"/>
    <property type="match status" value="1"/>
</dbReference>
<feature type="transmembrane region" description="Helical" evidence="2">
    <location>
        <begin position="405"/>
        <end position="424"/>
    </location>
</feature>
<dbReference type="OrthoDB" id="1748995at2759"/>
<keyword evidence="4" id="KW-1185">Reference proteome</keyword>
<evidence type="ECO:0000313" key="3">
    <source>
        <dbReference type="EMBL" id="KAJ8425647.1"/>
    </source>
</evidence>
<comment type="caution">
    <text evidence="3">The sequence shown here is derived from an EMBL/GenBank/DDBJ whole genome shotgun (WGS) entry which is preliminary data.</text>
</comment>
<dbReference type="Proteomes" id="UP001153076">
    <property type="component" value="Unassembled WGS sequence"/>
</dbReference>
<dbReference type="EMBL" id="JAKOGI010001433">
    <property type="protein sequence ID" value="KAJ8425647.1"/>
    <property type="molecule type" value="Genomic_DNA"/>
</dbReference>
<evidence type="ECO:0000256" key="2">
    <source>
        <dbReference type="SAM" id="Phobius"/>
    </source>
</evidence>
<evidence type="ECO:0000313" key="4">
    <source>
        <dbReference type="Proteomes" id="UP001153076"/>
    </source>
</evidence>
<organism evidence="3 4">
    <name type="scientific">Carnegiea gigantea</name>
    <dbReference type="NCBI Taxonomy" id="171969"/>
    <lineage>
        <taxon>Eukaryota</taxon>
        <taxon>Viridiplantae</taxon>
        <taxon>Streptophyta</taxon>
        <taxon>Embryophyta</taxon>
        <taxon>Tracheophyta</taxon>
        <taxon>Spermatophyta</taxon>
        <taxon>Magnoliopsida</taxon>
        <taxon>eudicotyledons</taxon>
        <taxon>Gunneridae</taxon>
        <taxon>Pentapetalae</taxon>
        <taxon>Caryophyllales</taxon>
        <taxon>Cactineae</taxon>
        <taxon>Cactaceae</taxon>
        <taxon>Cactoideae</taxon>
        <taxon>Echinocereeae</taxon>
        <taxon>Carnegiea</taxon>
    </lineage>
</organism>
<reference evidence="3" key="1">
    <citation type="submission" date="2022-04" db="EMBL/GenBank/DDBJ databases">
        <title>Carnegiea gigantea Genome sequencing and assembly v2.</title>
        <authorList>
            <person name="Copetti D."/>
            <person name="Sanderson M.J."/>
            <person name="Burquez A."/>
            <person name="Wojciechowski M.F."/>
        </authorList>
    </citation>
    <scope>NUCLEOTIDE SEQUENCE</scope>
    <source>
        <strain evidence="3">SGP5-SGP5p</strain>
        <tissue evidence="3">Aerial part</tissue>
    </source>
</reference>
<dbReference type="PANTHER" id="PTHR33116">
    <property type="entry name" value="REVERSE TRANSCRIPTASE ZINC-BINDING DOMAIN-CONTAINING PROTEIN-RELATED-RELATED"/>
    <property type="match status" value="1"/>
</dbReference>
<name>A0A9Q1GQC4_9CARY</name>
<keyword evidence="2" id="KW-1133">Transmembrane helix</keyword>
<keyword evidence="1" id="KW-0175">Coiled coil</keyword>
<keyword evidence="2" id="KW-0472">Membrane</keyword>
<feature type="coiled-coil region" evidence="1">
    <location>
        <begin position="92"/>
        <end position="134"/>
    </location>
</feature>